<dbReference type="EMBL" id="MH464806">
    <property type="protein sequence ID" value="AXY94913.1"/>
    <property type="molecule type" value="mRNA"/>
</dbReference>
<proteinExistence type="evidence at transcript level"/>
<keyword evidence="1" id="KW-0812">Transmembrane</keyword>
<evidence type="ECO:0000256" key="1">
    <source>
        <dbReference type="SAM" id="Phobius"/>
    </source>
</evidence>
<feature type="transmembrane region" description="Helical" evidence="1">
    <location>
        <begin position="6"/>
        <end position="22"/>
    </location>
</feature>
<sequence length="62" mass="7184">MENNKIIIYLLYISLSITAIIADEDQSDFLSNERSVLLFDDDDDQEPSIEKTTQIMMIQMVL</sequence>
<reference evidence="2" key="1">
    <citation type="submission" date="2018-06" db="EMBL/GenBank/DDBJ databases">
        <title>The expansion of sericin gene family in the greater wax moth, Galleria mellonella.</title>
        <authorList>
            <person name="Zurovec M."/>
            <person name="Kludkiewicz B."/>
            <person name="Kucerova L."/>
            <person name="Konik P."/>
            <person name="Konikova T."/>
            <person name="Sehnal F."/>
            <person name="Strnad H."/>
            <person name="Sehadova H."/>
        </authorList>
    </citation>
    <scope>NUCLEOTIDE SEQUENCE</scope>
    <source>
        <tissue evidence="2">Larval silk glands</tissue>
    </source>
</reference>
<protein>
    <submittedName>
        <fullName evidence="2">p-7</fullName>
    </submittedName>
</protein>
<gene>
    <name evidence="2" type="primary">P-7</name>
</gene>
<accession>A0A385JC12</accession>
<evidence type="ECO:0000313" key="2">
    <source>
        <dbReference type="EMBL" id="AXY94913.1"/>
    </source>
</evidence>
<dbReference type="AlphaFoldDB" id="A0A385JC12"/>
<keyword evidence="1" id="KW-1133">Transmembrane helix</keyword>
<keyword evidence="1" id="KW-0472">Membrane</keyword>
<organism evidence="2">
    <name type="scientific">Galleria mellonella</name>
    <name type="common">Greater wax moth</name>
    <dbReference type="NCBI Taxonomy" id="7137"/>
    <lineage>
        <taxon>Eukaryota</taxon>
        <taxon>Metazoa</taxon>
        <taxon>Ecdysozoa</taxon>
        <taxon>Arthropoda</taxon>
        <taxon>Hexapoda</taxon>
        <taxon>Insecta</taxon>
        <taxon>Pterygota</taxon>
        <taxon>Neoptera</taxon>
        <taxon>Endopterygota</taxon>
        <taxon>Lepidoptera</taxon>
        <taxon>Glossata</taxon>
        <taxon>Ditrysia</taxon>
        <taxon>Pyraloidea</taxon>
        <taxon>Pyralidae</taxon>
        <taxon>Galleriinae</taxon>
        <taxon>Galleria</taxon>
    </lineage>
</organism>
<name>A0A385JC12_GALME</name>